<keyword evidence="1" id="KW-1133">Transmembrane helix</keyword>
<evidence type="ECO:0000313" key="2">
    <source>
        <dbReference type="EMBL" id="GBG33885.1"/>
    </source>
</evidence>
<dbReference type="OrthoDB" id="410458at2759"/>
<dbReference type="PANTHER" id="PTHR33639:SF2">
    <property type="entry name" value="DUF393 DOMAIN-CONTAINING PROTEIN"/>
    <property type="match status" value="1"/>
</dbReference>
<dbReference type="AlphaFoldDB" id="A0A2R5GTH9"/>
<dbReference type="Pfam" id="PF04134">
    <property type="entry name" value="DCC1-like"/>
    <property type="match status" value="1"/>
</dbReference>
<proteinExistence type="predicted"/>
<comment type="caution">
    <text evidence="2">The sequence shown here is derived from an EMBL/GenBank/DDBJ whole genome shotgun (WGS) entry which is preliminary data.</text>
</comment>
<reference evidence="2 3" key="1">
    <citation type="submission" date="2017-12" db="EMBL/GenBank/DDBJ databases">
        <title>Sequencing, de novo assembly and annotation of complete genome of a new Thraustochytrid species, strain FCC1311.</title>
        <authorList>
            <person name="Sedici K."/>
            <person name="Godart F."/>
            <person name="Aiese Cigliano R."/>
            <person name="Sanseverino W."/>
            <person name="Barakat M."/>
            <person name="Ortet P."/>
            <person name="Marechal E."/>
            <person name="Cagnac O."/>
            <person name="Amato A."/>
        </authorList>
    </citation>
    <scope>NUCLEOTIDE SEQUENCE [LARGE SCALE GENOMIC DNA]</scope>
</reference>
<dbReference type="GO" id="GO:0015035">
    <property type="term" value="F:protein-disulfide reductase activity"/>
    <property type="evidence" value="ECO:0007669"/>
    <property type="project" value="InterPro"/>
</dbReference>
<dbReference type="InterPro" id="IPR007263">
    <property type="entry name" value="DCC1-like"/>
</dbReference>
<protein>
    <submittedName>
        <fullName evidence="2">DCC family protein At1g52590, chloroplastic</fullName>
    </submittedName>
</protein>
<keyword evidence="3" id="KW-1185">Reference proteome</keyword>
<keyword evidence="1" id="KW-0812">Transmembrane</keyword>
<dbReference type="InParanoid" id="A0A2R5GTH9"/>
<evidence type="ECO:0000256" key="1">
    <source>
        <dbReference type="SAM" id="Phobius"/>
    </source>
</evidence>
<accession>A0A2R5GTH9</accession>
<keyword evidence="1" id="KW-0472">Membrane</keyword>
<name>A0A2R5GTH9_9STRA</name>
<dbReference type="InterPro" id="IPR052927">
    <property type="entry name" value="DCC_oxidoreductase"/>
</dbReference>
<organism evidence="2 3">
    <name type="scientific">Hondaea fermentalgiana</name>
    <dbReference type="NCBI Taxonomy" id="2315210"/>
    <lineage>
        <taxon>Eukaryota</taxon>
        <taxon>Sar</taxon>
        <taxon>Stramenopiles</taxon>
        <taxon>Bigyra</taxon>
        <taxon>Labyrinthulomycetes</taxon>
        <taxon>Thraustochytrida</taxon>
        <taxon>Thraustochytriidae</taxon>
        <taxon>Hondaea</taxon>
    </lineage>
</organism>
<gene>
    <name evidence="2" type="ORF">FCC1311_101082</name>
</gene>
<dbReference type="PANTHER" id="PTHR33639">
    <property type="entry name" value="THIOL-DISULFIDE OXIDOREDUCTASE DCC"/>
    <property type="match status" value="1"/>
</dbReference>
<evidence type="ECO:0000313" key="3">
    <source>
        <dbReference type="Proteomes" id="UP000241890"/>
    </source>
</evidence>
<dbReference type="Proteomes" id="UP000241890">
    <property type="component" value="Unassembled WGS sequence"/>
</dbReference>
<dbReference type="EMBL" id="BEYU01000172">
    <property type="protein sequence ID" value="GBG33885.1"/>
    <property type="molecule type" value="Genomic_DNA"/>
</dbReference>
<feature type="transmembrane region" description="Helical" evidence="1">
    <location>
        <begin position="33"/>
        <end position="55"/>
    </location>
</feature>
<sequence length="237" mass="26960">MNFLVGLLAVVVPGFLGLYVAKNGHSRLITDVFVVFIIGFLGTVFVIFEGINLMIWPFRLLRRLLGFAPRRMDAAEASDLATGRKTTEKRRIVLFDGVCVLCNRFGRFVVSHLPDPNEVSFVPFQDPMANPHVNLKRLEAEFGFKEDELQDRIAVIEGDRILWGPDAVIAIMQWCYAPFPLAKLGLIVPWPIRDAAYLTVAKNRYRWFGTQPLDTNFAKYLCPYLYVKKAFGDGKRD</sequence>